<dbReference type="Gene3D" id="2.60.40.60">
    <property type="entry name" value="Cadherins"/>
    <property type="match status" value="1"/>
</dbReference>
<dbReference type="InterPro" id="IPR036691">
    <property type="entry name" value="Endo/exonu/phosph_ase_sf"/>
</dbReference>
<organism evidence="2 3">
    <name type="scientific">Yoonia maritima</name>
    <dbReference type="NCBI Taxonomy" id="1435347"/>
    <lineage>
        <taxon>Bacteria</taxon>
        <taxon>Pseudomonadati</taxon>
        <taxon>Pseudomonadota</taxon>
        <taxon>Alphaproteobacteria</taxon>
        <taxon>Rhodobacterales</taxon>
        <taxon>Paracoccaceae</taxon>
        <taxon>Yoonia</taxon>
    </lineage>
</organism>
<dbReference type="SUPFAM" id="SSF56219">
    <property type="entry name" value="DNase I-like"/>
    <property type="match status" value="1"/>
</dbReference>
<dbReference type="PANTHER" id="PTHR42834">
    <property type="entry name" value="ENDONUCLEASE/EXONUCLEASE/PHOSPHATASE FAMILY PROTEIN (AFU_ORTHOLOGUE AFUA_3G09210)"/>
    <property type="match status" value="1"/>
</dbReference>
<feature type="domain" description="Cadherin" evidence="1">
    <location>
        <begin position="259"/>
        <end position="341"/>
    </location>
</feature>
<comment type="caution">
    <text evidence="2">The sequence shown here is derived from an EMBL/GenBank/DDBJ whole genome shotgun (WGS) entry which is preliminary data.</text>
</comment>
<dbReference type="InterPro" id="IPR001343">
    <property type="entry name" value="Hemolysn_Ca-bd"/>
</dbReference>
<dbReference type="PANTHER" id="PTHR42834:SF1">
    <property type="entry name" value="ENDONUCLEASE_EXONUCLEASE_PHOSPHATASE FAMILY PROTEIN (AFU_ORTHOLOGUE AFUA_3G09210)"/>
    <property type="match status" value="1"/>
</dbReference>
<dbReference type="NCBIfam" id="TIGR01965">
    <property type="entry name" value="VCBS_repeat"/>
    <property type="match status" value="1"/>
</dbReference>
<evidence type="ECO:0000259" key="1">
    <source>
        <dbReference type="PROSITE" id="PS50268"/>
    </source>
</evidence>
<dbReference type="InterPro" id="IPR041690">
    <property type="entry name" value="Cadherin_5"/>
</dbReference>
<dbReference type="OrthoDB" id="9773411at2"/>
<dbReference type="PROSITE" id="PS00330">
    <property type="entry name" value="HEMOLYSIN_CALCIUM"/>
    <property type="match status" value="1"/>
</dbReference>
<name>A0A2T0VVG0_9RHOB</name>
<protein>
    <recommendedName>
        <fullName evidence="1">Cadherin domain-containing protein</fullName>
    </recommendedName>
</protein>
<dbReference type="Pfam" id="PF00353">
    <property type="entry name" value="HemolysinCabind"/>
    <property type="match status" value="1"/>
</dbReference>
<dbReference type="InterPro" id="IPR002126">
    <property type="entry name" value="Cadherin-like_dom"/>
</dbReference>
<evidence type="ECO:0000313" key="3">
    <source>
        <dbReference type="Proteomes" id="UP000238007"/>
    </source>
</evidence>
<dbReference type="SUPFAM" id="SSF49313">
    <property type="entry name" value="Cadherin-like"/>
    <property type="match status" value="1"/>
</dbReference>
<dbReference type="InterPro" id="IPR011049">
    <property type="entry name" value="Serralysin-like_metalloprot_C"/>
</dbReference>
<dbReference type="Gene3D" id="3.60.10.10">
    <property type="entry name" value="Endonuclease/exonuclease/phosphatase"/>
    <property type="match status" value="1"/>
</dbReference>
<dbReference type="PROSITE" id="PS50268">
    <property type="entry name" value="CADHERIN_2"/>
    <property type="match status" value="1"/>
</dbReference>
<dbReference type="Proteomes" id="UP000238007">
    <property type="component" value="Unassembled WGS sequence"/>
</dbReference>
<dbReference type="InterPro" id="IPR047971">
    <property type="entry name" value="ExeM-like"/>
</dbReference>
<dbReference type="SMART" id="SM00112">
    <property type="entry name" value="CA"/>
    <property type="match status" value="1"/>
</dbReference>
<dbReference type="GO" id="GO:0016020">
    <property type="term" value="C:membrane"/>
    <property type="evidence" value="ECO:0007669"/>
    <property type="project" value="InterPro"/>
</dbReference>
<dbReference type="CDD" id="cd11304">
    <property type="entry name" value="Cadherin_repeat"/>
    <property type="match status" value="1"/>
</dbReference>
<dbReference type="GO" id="GO:0007156">
    <property type="term" value="P:homophilic cell adhesion via plasma membrane adhesion molecules"/>
    <property type="evidence" value="ECO:0007669"/>
    <property type="project" value="InterPro"/>
</dbReference>
<gene>
    <name evidence="2" type="ORF">CLV80_1111</name>
</gene>
<dbReference type="Pfam" id="PF00028">
    <property type="entry name" value="Cadherin"/>
    <property type="match status" value="1"/>
</dbReference>
<evidence type="ECO:0000313" key="2">
    <source>
        <dbReference type="EMBL" id="PRY75650.1"/>
    </source>
</evidence>
<reference evidence="2 3" key="1">
    <citation type="submission" date="2018-03" db="EMBL/GenBank/DDBJ databases">
        <title>Genomic Encyclopedia of Archaeal and Bacterial Type Strains, Phase II (KMG-II): from individual species to whole genera.</title>
        <authorList>
            <person name="Goeker M."/>
        </authorList>
    </citation>
    <scope>NUCLEOTIDE SEQUENCE [LARGE SCALE GENOMIC DNA]</scope>
    <source>
        <strain evidence="2 3">DSM 101533</strain>
    </source>
</reference>
<dbReference type="RefSeq" id="WP_106358634.1">
    <property type="nucleotide sequence ID" value="NZ_PVTP01000011.1"/>
</dbReference>
<accession>A0A2T0VVG0</accession>
<dbReference type="InterPro" id="IPR018511">
    <property type="entry name" value="Hemolysin-typ_Ca-bd_CS"/>
</dbReference>
<dbReference type="GO" id="GO:0005509">
    <property type="term" value="F:calcium ion binding"/>
    <property type="evidence" value="ECO:0007669"/>
    <property type="project" value="InterPro"/>
</dbReference>
<dbReference type="InterPro" id="IPR015919">
    <property type="entry name" value="Cadherin-like_sf"/>
</dbReference>
<proteinExistence type="predicted"/>
<dbReference type="NCBIfam" id="NF033681">
    <property type="entry name" value="ExeM_NucH_DNase"/>
    <property type="match status" value="1"/>
</dbReference>
<dbReference type="InterPro" id="IPR010221">
    <property type="entry name" value="VCBS_dom"/>
</dbReference>
<sequence length="1411" mass="148581">MYHWNFNKSSHNRTEHRSNFEIGSRGDDLLNGTAGTDFIFGLSGNDIIHASSGFDFINGGRGFDTVTFQGSILDADIALLGNPWNWMRSTTALVTTYDANGDFAGVSAIKNVEALYFEEDDYTLYLDGRNNAALASDDTTNAIENTATVLNTDELLANDTDFDGDEITVVSVDVTSTLGAEISFQGGEIVYLPGTTFDALAQGEVVTDMFTYTVDDGFGGSDIATVTVTVTGTNDAPVLVVDDAAISMDEGVIGLAAGINAQDADAGGNLTYDLSGDDAALFTINADTGEISFASSPDFEAPADANADNVYEITITVTDEFGAADSADLSVSINDIWDPIALTQGFETEATGGFYTATDTDGSVLADGAEVDLVNNGQATVDSTAASEGLLGFDLSWVNTRDGSGISDGDYIGVTDFTGDVSQFSEGAQGYEMQDADGLLRLTFDTVDLSARADSTVVKISLDAFVNDTGWEADDLVSIYVETNLGTVMLLDTTGADIDDLDIEGIWQNLSVTLGADVTEATLVVELDSNSSAENLYIDNVAIQEVFYIGQSFETEATGGKYEFAAADGTTVGIGEIVDLINVDGLATVDSTDASIGQLGYDLSWVNTRGDTGISDADYIGVQSFAGVVGEYTDGVQGYELSDADGLLVMTFDEIDLSAVGEVTLSLDTFVQATGWEADDLINIYVVTDQGTVALLDSTGQDIDDMGVEGAWMTLSTTLGDDIDTAQLVVEFDSNSASEAIFFDNVIATSDPETPSVDPEPELMLISAIQGEGDASDYDGETATVSAVVTLVTDDGFYLQEEDADSDGNALTSEGIFVYTAGAYAVSVADLVQVTGTVTEFFGLTEITSVTSLEVTYSNADLPALTTVTLSPDVAPNYEALEGMLLSVETGTDDALTVTENFNLDRYGQISIAAGVQTQPTQIYDAQTQADEIAALTEANENASLLLDDGSSTENPTEFGYLSGGAGDDGDGVLDSGDDFSDTGTTVRLGAEIADSVDGVLTFSYDEWTLNVTDTIEFVEDTNSGAREETPADVGGTLQVASYNVLNFFTTFSGGTGPDGGLSPRGADNQDEFDRQSSKIAEGIIGTGAEVVALQEIENNGTETIGTLVDILNAEGTDATYAYVDPTGTGDFVGTDAITTGIIYDSSAVTLVYSDYIVFDETSADATYGIASSLGGLIGEEFNDYQRNRPSVAATFTDNESGETFTVVSSHFKSKGDSDLQDVADAAEAWLANSANAGSADYAQVTSLLADLYADPNFDQGDGQGFWNAVRLDGAVELADWVANDYNGGVTNYLLLGDMNSYAEEDAVQYLDDDAGLTDLIDTFIGQDEAYSYVFNGQQGTLDQGLGDNEIADNVTGVTEWHINADEPDLIGYDTDYNDPGFYNEGVYASSDHDPLIIGLDFTTTDDLLAA</sequence>
<dbReference type="CDD" id="cd04486">
    <property type="entry name" value="YhcR_OBF_like"/>
    <property type="match status" value="1"/>
</dbReference>
<dbReference type="SUPFAM" id="SSF51120">
    <property type="entry name" value="beta-Roll"/>
    <property type="match status" value="1"/>
</dbReference>
<dbReference type="EMBL" id="PVTP01000011">
    <property type="protein sequence ID" value="PRY75650.1"/>
    <property type="molecule type" value="Genomic_DNA"/>
</dbReference>
<dbReference type="Pfam" id="PF17892">
    <property type="entry name" value="Cadherin_5"/>
    <property type="match status" value="1"/>
</dbReference>
<keyword evidence="3" id="KW-1185">Reference proteome</keyword>